<keyword evidence="2" id="KW-1003">Cell membrane</keyword>
<evidence type="ECO:0000256" key="7">
    <source>
        <dbReference type="ARBA" id="ARBA00023157"/>
    </source>
</evidence>
<evidence type="ECO:0000256" key="12">
    <source>
        <dbReference type="ARBA" id="ARBA00069218"/>
    </source>
</evidence>
<dbReference type="GO" id="GO:0006955">
    <property type="term" value="P:immune response"/>
    <property type="evidence" value="ECO:0007669"/>
    <property type="project" value="TreeGrafter"/>
</dbReference>
<keyword evidence="10" id="KW-0807">Transducer</keyword>
<feature type="domain" description="G-protein coupled receptors family 1 profile" evidence="15">
    <location>
        <begin position="77"/>
        <end position="336"/>
    </location>
</feature>
<comment type="function">
    <text evidence="11">Receptor for RNL3/relaxin-3. Binding of the ligand inhibit cAMP accumulation.</text>
</comment>
<keyword evidence="3 14" id="KW-0812">Transmembrane</keyword>
<evidence type="ECO:0000259" key="15">
    <source>
        <dbReference type="PROSITE" id="PS50262"/>
    </source>
</evidence>
<dbReference type="GO" id="GO:0009897">
    <property type="term" value="C:external side of plasma membrane"/>
    <property type="evidence" value="ECO:0007669"/>
    <property type="project" value="TreeGrafter"/>
</dbReference>
<dbReference type="GO" id="GO:0019957">
    <property type="term" value="F:C-C chemokine binding"/>
    <property type="evidence" value="ECO:0007669"/>
    <property type="project" value="TreeGrafter"/>
</dbReference>
<comment type="subcellular location">
    <subcellularLocation>
        <location evidence="1">Cell membrane</location>
        <topology evidence="1">Multi-pass membrane protein</topology>
    </subcellularLocation>
</comment>
<dbReference type="OrthoDB" id="9936726at2759"/>
<dbReference type="PROSITE" id="PS50262">
    <property type="entry name" value="G_PROTEIN_RECEP_F1_2"/>
    <property type="match status" value="1"/>
</dbReference>
<evidence type="ECO:0000256" key="9">
    <source>
        <dbReference type="ARBA" id="ARBA00023180"/>
    </source>
</evidence>
<dbReference type="GO" id="GO:0007204">
    <property type="term" value="P:positive regulation of cytosolic calcium ion concentration"/>
    <property type="evidence" value="ECO:0007669"/>
    <property type="project" value="TreeGrafter"/>
</dbReference>
<dbReference type="FunFam" id="1.20.1070.10:FF:000216">
    <property type="entry name" value="Relaxin family peptide receptor 3"/>
    <property type="match status" value="1"/>
</dbReference>
<evidence type="ECO:0000256" key="3">
    <source>
        <dbReference type="ARBA" id="ARBA00022692"/>
    </source>
</evidence>
<evidence type="ECO:0000256" key="6">
    <source>
        <dbReference type="ARBA" id="ARBA00023136"/>
    </source>
</evidence>
<dbReference type="PANTHER" id="PTHR10489">
    <property type="entry name" value="CELL ADHESION MOLECULE"/>
    <property type="match status" value="1"/>
</dbReference>
<dbReference type="GO" id="GO:0016493">
    <property type="term" value="F:C-C chemokine receptor activity"/>
    <property type="evidence" value="ECO:0007669"/>
    <property type="project" value="TreeGrafter"/>
</dbReference>
<dbReference type="InterPro" id="IPR000276">
    <property type="entry name" value="GPCR_Rhodpsn"/>
</dbReference>
<keyword evidence="9" id="KW-0325">Glycoprotein</keyword>
<evidence type="ECO:0000256" key="11">
    <source>
        <dbReference type="ARBA" id="ARBA00057416"/>
    </source>
</evidence>
<accession>A0A9Q0EEN4</accession>
<evidence type="ECO:0000256" key="10">
    <source>
        <dbReference type="ARBA" id="ARBA00023224"/>
    </source>
</evidence>
<feature type="transmembrane region" description="Helical" evidence="14">
    <location>
        <begin position="96"/>
        <end position="116"/>
    </location>
</feature>
<dbReference type="GO" id="GO:0019722">
    <property type="term" value="P:calcium-mediated signaling"/>
    <property type="evidence" value="ECO:0007669"/>
    <property type="project" value="TreeGrafter"/>
</dbReference>
<evidence type="ECO:0000256" key="8">
    <source>
        <dbReference type="ARBA" id="ARBA00023170"/>
    </source>
</evidence>
<evidence type="ECO:0000256" key="5">
    <source>
        <dbReference type="ARBA" id="ARBA00023040"/>
    </source>
</evidence>
<gene>
    <name evidence="16" type="ORF">NHX12_027468</name>
</gene>
<keyword evidence="8" id="KW-0675">Receptor</keyword>
<feature type="transmembrane region" description="Helical" evidence="14">
    <location>
        <begin position="179"/>
        <end position="198"/>
    </location>
</feature>
<evidence type="ECO:0000256" key="14">
    <source>
        <dbReference type="SAM" id="Phobius"/>
    </source>
</evidence>
<keyword evidence="17" id="KW-1185">Reference proteome</keyword>
<dbReference type="Gene3D" id="1.20.1070.10">
    <property type="entry name" value="Rhodopsin 7-helix transmembrane proteins"/>
    <property type="match status" value="1"/>
</dbReference>
<dbReference type="InterPro" id="IPR050119">
    <property type="entry name" value="CCR1-9-like"/>
</dbReference>
<reference evidence="16" key="1">
    <citation type="submission" date="2022-07" db="EMBL/GenBank/DDBJ databases">
        <title>Chromosome-level genome of Muraenolepis orangiensis.</title>
        <authorList>
            <person name="Kim J."/>
        </authorList>
    </citation>
    <scope>NUCLEOTIDE SEQUENCE</scope>
    <source>
        <strain evidence="16">KU_S4_2022</strain>
        <tissue evidence="16">Muscle</tissue>
    </source>
</reference>
<name>A0A9Q0EEN4_9TELE</name>
<evidence type="ECO:0000256" key="13">
    <source>
        <dbReference type="ARBA" id="ARBA00080273"/>
    </source>
</evidence>
<dbReference type="InterPro" id="IPR017452">
    <property type="entry name" value="GPCR_Rhodpsn_7TM"/>
</dbReference>
<organism evidence="16 17">
    <name type="scientific">Muraenolepis orangiensis</name>
    <name type="common">Patagonian moray cod</name>
    <dbReference type="NCBI Taxonomy" id="630683"/>
    <lineage>
        <taxon>Eukaryota</taxon>
        <taxon>Metazoa</taxon>
        <taxon>Chordata</taxon>
        <taxon>Craniata</taxon>
        <taxon>Vertebrata</taxon>
        <taxon>Euteleostomi</taxon>
        <taxon>Actinopterygii</taxon>
        <taxon>Neopterygii</taxon>
        <taxon>Teleostei</taxon>
        <taxon>Neoteleostei</taxon>
        <taxon>Acanthomorphata</taxon>
        <taxon>Zeiogadaria</taxon>
        <taxon>Gadariae</taxon>
        <taxon>Gadiformes</taxon>
        <taxon>Muraenolepidoidei</taxon>
        <taxon>Muraenolepididae</taxon>
        <taxon>Muraenolepis</taxon>
    </lineage>
</organism>
<dbReference type="GO" id="GO:0060326">
    <property type="term" value="P:cell chemotaxis"/>
    <property type="evidence" value="ECO:0007669"/>
    <property type="project" value="TreeGrafter"/>
</dbReference>
<protein>
    <recommendedName>
        <fullName evidence="12">Relaxin-3 receptor 1</fullName>
    </recommendedName>
    <alternativeName>
        <fullName evidence="13">Relaxin family peptide receptor 3</fullName>
    </alternativeName>
</protein>
<proteinExistence type="predicted"/>
<evidence type="ECO:0000313" key="17">
    <source>
        <dbReference type="Proteomes" id="UP001148018"/>
    </source>
</evidence>
<evidence type="ECO:0000256" key="4">
    <source>
        <dbReference type="ARBA" id="ARBA00022989"/>
    </source>
</evidence>
<feature type="transmembrane region" description="Helical" evidence="14">
    <location>
        <begin position="61"/>
        <end position="84"/>
    </location>
</feature>
<sequence length="412" mass="46072">MSGEFSDTSEGSIEFSRDRDLMNFTFSPNATHNRSTLNDFQLSNTIHRVGYSGDGPAVLRITISVIYSVVCALGLIGNLLVLYVMKSKHVWRKSSINLFVTGLAVTDFQFVLTLPFWAVENALDFKWIFGKAMCKIVSYVTAMNMYASVFFLTAMSVARYWSLSSALRGSRARCCSAECVSAVIWCAAVSAALPHAFFSTTATVSNEELCLVKFPDTLRDAQFWLGLYHAQKVLVGFVVPLGIITAYYLLLLRVVNSKRGNNASAKRRSKVTKSVTIIVLCFFLCWLPNQALTVWGILIKLNAVDFSYEYYTTQAYLFPVSVCLAHSNSCLNPILYCLVRREFRKVLTKLLWRITSRSGTNTRPFTATTKPDLQDEQGHVLVPLRPAEEPVAFYPPGVVIYNHGNDLLPNST</sequence>
<comment type="caution">
    <text evidence="16">The sequence shown here is derived from an EMBL/GenBank/DDBJ whole genome shotgun (WGS) entry which is preliminary data.</text>
</comment>
<evidence type="ECO:0000256" key="2">
    <source>
        <dbReference type="ARBA" id="ARBA00022475"/>
    </source>
</evidence>
<keyword evidence="5" id="KW-0297">G-protein coupled receptor</keyword>
<dbReference type="Pfam" id="PF00001">
    <property type="entry name" value="7tm_1"/>
    <property type="match status" value="1"/>
</dbReference>
<keyword evidence="6 14" id="KW-0472">Membrane</keyword>
<dbReference type="AlphaFoldDB" id="A0A9Q0EEN4"/>
<dbReference type="PRINTS" id="PR00241">
    <property type="entry name" value="ANGIOTENSINR"/>
</dbReference>
<evidence type="ECO:0000256" key="1">
    <source>
        <dbReference type="ARBA" id="ARBA00004651"/>
    </source>
</evidence>
<dbReference type="Proteomes" id="UP001148018">
    <property type="component" value="Unassembled WGS sequence"/>
</dbReference>
<feature type="transmembrane region" description="Helical" evidence="14">
    <location>
        <begin position="233"/>
        <end position="255"/>
    </location>
</feature>
<dbReference type="PRINTS" id="PR00237">
    <property type="entry name" value="GPCRRHODOPSN"/>
</dbReference>
<evidence type="ECO:0000313" key="16">
    <source>
        <dbReference type="EMBL" id="KAJ3605421.1"/>
    </source>
</evidence>
<feature type="transmembrane region" description="Helical" evidence="14">
    <location>
        <begin position="136"/>
        <end position="158"/>
    </location>
</feature>
<keyword evidence="7" id="KW-1015">Disulfide bond</keyword>
<keyword evidence="4 14" id="KW-1133">Transmembrane helix</keyword>
<dbReference type="PANTHER" id="PTHR10489:SF951">
    <property type="entry name" value="RELAXIN FAMILY PEPTIDE_INSL5 RECEPTOR 4"/>
    <property type="match status" value="1"/>
</dbReference>
<feature type="transmembrane region" description="Helical" evidence="14">
    <location>
        <begin position="318"/>
        <end position="339"/>
    </location>
</feature>
<dbReference type="EMBL" id="JANIIK010000043">
    <property type="protein sequence ID" value="KAJ3605421.1"/>
    <property type="molecule type" value="Genomic_DNA"/>
</dbReference>
<dbReference type="SUPFAM" id="SSF81321">
    <property type="entry name" value="Family A G protein-coupled receptor-like"/>
    <property type="match status" value="1"/>
</dbReference>
<feature type="transmembrane region" description="Helical" evidence="14">
    <location>
        <begin position="275"/>
        <end position="298"/>
    </location>
</feature>
<dbReference type="InterPro" id="IPR000248">
    <property type="entry name" value="ATII_rcpt"/>
</dbReference>